<proteinExistence type="predicted"/>
<gene>
    <name evidence="3" type="ORF">MAE01_21590</name>
</gene>
<evidence type="ECO:0000313" key="4">
    <source>
        <dbReference type="Proteomes" id="UP000321225"/>
    </source>
</evidence>
<dbReference type="Proteomes" id="UP000321225">
    <property type="component" value="Unassembled WGS sequence"/>
</dbReference>
<feature type="domain" description="SseB protein N-terminal" evidence="2">
    <location>
        <begin position="132"/>
        <end position="244"/>
    </location>
</feature>
<dbReference type="RefSeq" id="WP_186806212.1">
    <property type="nucleotide sequence ID" value="NZ_BJUW01000009.1"/>
</dbReference>
<feature type="region of interest" description="Disordered" evidence="1">
    <location>
        <begin position="67"/>
        <end position="126"/>
    </location>
</feature>
<evidence type="ECO:0000256" key="1">
    <source>
        <dbReference type="SAM" id="MobiDB-lite"/>
    </source>
</evidence>
<dbReference type="AlphaFoldDB" id="A0A511AI32"/>
<evidence type="ECO:0000259" key="2">
    <source>
        <dbReference type="Pfam" id="PF07179"/>
    </source>
</evidence>
<feature type="compositionally biased region" description="Low complexity" evidence="1">
    <location>
        <begin position="72"/>
        <end position="100"/>
    </location>
</feature>
<evidence type="ECO:0000313" key="3">
    <source>
        <dbReference type="EMBL" id="GEK86983.1"/>
    </source>
</evidence>
<organism evidence="3 4">
    <name type="scientific">Microbacterium aerolatum</name>
    <dbReference type="NCBI Taxonomy" id="153731"/>
    <lineage>
        <taxon>Bacteria</taxon>
        <taxon>Bacillati</taxon>
        <taxon>Actinomycetota</taxon>
        <taxon>Actinomycetes</taxon>
        <taxon>Micrococcales</taxon>
        <taxon>Microbacteriaceae</taxon>
        <taxon>Microbacterium</taxon>
    </lineage>
</organism>
<dbReference type="EMBL" id="BJUW01000009">
    <property type="protein sequence ID" value="GEK86983.1"/>
    <property type="molecule type" value="Genomic_DNA"/>
</dbReference>
<accession>A0A511AI32</accession>
<dbReference type="Pfam" id="PF07179">
    <property type="entry name" value="SseB"/>
    <property type="match status" value="2"/>
</dbReference>
<reference evidence="3 4" key="1">
    <citation type="submission" date="2019-07" db="EMBL/GenBank/DDBJ databases">
        <title>Whole genome shotgun sequence of Microbacterium aerolatum NBRC 103071.</title>
        <authorList>
            <person name="Hosoyama A."/>
            <person name="Uohara A."/>
            <person name="Ohji S."/>
            <person name="Ichikawa N."/>
        </authorList>
    </citation>
    <scope>NUCLEOTIDE SEQUENCE [LARGE SCALE GENOMIC DNA]</scope>
    <source>
        <strain evidence="3 4">NBRC 103071</strain>
    </source>
</reference>
<comment type="caution">
    <text evidence="3">The sequence shown here is derived from an EMBL/GenBank/DDBJ whole genome shotgun (WGS) entry which is preliminary data.</text>
</comment>
<sequence>MALFSRRKKTDDAPSESQTPIGADADEQTLDAEQPVSESVPENQAAEADVPEVAISVQAFRGVGATAGPEVALPDPDAAAPAPRAAAPQATASAPQNTQPPQTPQKRSLPLAPALPPEQTESVPGMKDNVLLRAALAELEEGATNEQLIGVLRQMMQNHLYLRVHGDARAQLAEGKPLSIAVVRDGERSYMLAFSSADAVRESVQRETDPTATSAIAQPVTAVLQQVVSGSFAGLILDNASGVHRAVFPVEVLSKALEQADVDMTIKMLLAAPREDDSAQKVGDALATTKMWVAVNDGSGKGQVGIAEAQTTDGRRFLQLFSHPLEIVALGRGDKPMPFSPEQLAKVLSAHSALAGVIVDSAGPSIIVERSALGAVLVRAVDVSE</sequence>
<feature type="domain" description="SseB protein N-terminal" evidence="2">
    <location>
        <begin position="270"/>
        <end position="371"/>
    </location>
</feature>
<dbReference type="InterPro" id="IPR009839">
    <property type="entry name" value="SseB_N"/>
</dbReference>
<keyword evidence="4" id="KW-1185">Reference proteome</keyword>
<name>A0A511AI32_9MICO</name>
<feature type="region of interest" description="Disordered" evidence="1">
    <location>
        <begin position="1"/>
        <end position="51"/>
    </location>
</feature>
<protein>
    <recommendedName>
        <fullName evidence="2">SseB protein N-terminal domain-containing protein</fullName>
    </recommendedName>
</protein>